<proteinExistence type="predicted"/>
<gene>
    <name evidence="3" type="ORF">SSP0437_LOCUS4964</name>
</gene>
<feature type="compositionally biased region" description="Polar residues" evidence="2">
    <location>
        <begin position="66"/>
        <end position="90"/>
    </location>
</feature>
<feature type="compositionally biased region" description="Polar residues" evidence="2">
    <location>
        <begin position="1"/>
        <end position="14"/>
    </location>
</feature>
<accession>A0A7S1VBZ7</accession>
<organism evidence="3">
    <name type="scientific">Sexangularia sp. CB-2014</name>
    <dbReference type="NCBI Taxonomy" id="1486929"/>
    <lineage>
        <taxon>Eukaryota</taxon>
        <taxon>Amoebozoa</taxon>
        <taxon>Tubulinea</taxon>
        <taxon>Elardia</taxon>
        <taxon>Arcellinida</taxon>
        <taxon>Arcellinida incertae sedis</taxon>
        <taxon>Sexangularia</taxon>
    </lineage>
</organism>
<protein>
    <recommendedName>
        <fullName evidence="4">Endosome-associated-trafficking regulator 1</fullName>
    </recommendedName>
</protein>
<keyword evidence="1" id="KW-0175">Coiled coil</keyword>
<name>A0A7S1VBZ7_9EUKA</name>
<feature type="coiled-coil region" evidence="1">
    <location>
        <begin position="166"/>
        <end position="260"/>
    </location>
</feature>
<evidence type="ECO:0000313" key="3">
    <source>
        <dbReference type="EMBL" id="CAD9294601.1"/>
    </source>
</evidence>
<feature type="region of interest" description="Disordered" evidence="2">
    <location>
        <begin position="1"/>
        <end position="166"/>
    </location>
</feature>
<sequence length="332" mass="34658">MSDDNPFSFNSFLSGNPPKTAEQSTKKQPVEKVGSIARRAELDSIFDDDSATEESFAEAHIDVRTRSTSTQPTTLPTHSTIPDAFTWSSSEDGEEAHNAGRRANRAAKDASAPASSHPPPPPTTGSKATQPLLDSDDESDLDSDGFGPAADARSSSVPGSGGCSSCAELRDRVRRAEARSLAAETEAAALASGAAAARQDAKVAKERVAALEAREAADTQALVAMLEKIERNLVTMTSRAEAAEARADELARQLLARQEEGSARAAQVFIDAADPGERLQAAQDAGSLAAARLAGALRASEKAMSILMEQAANVRGVAKTLDSLGAVSVDDR</sequence>
<dbReference type="EMBL" id="HBGL01006464">
    <property type="protein sequence ID" value="CAD9294601.1"/>
    <property type="molecule type" value="Transcribed_RNA"/>
</dbReference>
<feature type="compositionally biased region" description="Acidic residues" evidence="2">
    <location>
        <begin position="44"/>
        <end position="56"/>
    </location>
</feature>
<evidence type="ECO:0000256" key="2">
    <source>
        <dbReference type="SAM" id="MobiDB-lite"/>
    </source>
</evidence>
<evidence type="ECO:0000256" key="1">
    <source>
        <dbReference type="SAM" id="Coils"/>
    </source>
</evidence>
<evidence type="ECO:0008006" key="4">
    <source>
        <dbReference type="Google" id="ProtNLM"/>
    </source>
</evidence>
<reference evidence="3" key="1">
    <citation type="submission" date="2021-01" db="EMBL/GenBank/DDBJ databases">
        <authorList>
            <person name="Corre E."/>
            <person name="Pelletier E."/>
            <person name="Niang G."/>
            <person name="Scheremetjew M."/>
            <person name="Finn R."/>
            <person name="Kale V."/>
            <person name="Holt S."/>
            <person name="Cochrane G."/>
            <person name="Meng A."/>
            <person name="Brown T."/>
            <person name="Cohen L."/>
        </authorList>
    </citation>
    <scope>NUCLEOTIDE SEQUENCE</scope>
    <source>
        <strain evidence="3">ATCC 50979</strain>
    </source>
</reference>
<feature type="compositionally biased region" description="Acidic residues" evidence="2">
    <location>
        <begin position="134"/>
        <end position="143"/>
    </location>
</feature>
<dbReference type="AlphaFoldDB" id="A0A7S1VBZ7"/>
<feature type="compositionally biased region" description="Low complexity" evidence="2">
    <location>
        <begin position="154"/>
        <end position="166"/>
    </location>
</feature>